<dbReference type="InterPro" id="IPR003675">
    <property type="entry name" value="Rce1/LyrA-like_dom"/>
</dbReference>
<sequence>MPATKLRALLLAGGLVAWSALVDPRLPARWQPAVRAALGTGLVALTRAPTGLQPARIRPGLRWGAAAAVAVASGTAATTAVPAVRAAMRRRELPSDPVGWLTLRIPVGTVWAEETTYRAALASLGSRAFGPRGGRLLQAAAFGLSHIADSRATGAPVIGTVLVTGGAGWVFGWLADNSGGLAAPMLVHLALNEAGALAVLFVRRR</sequence>
<feature type="transmembrane region" description="Helical" evidence="1">
    <location>
        <begin position="181"/>
        <end position="202"/>
    </location>
</feature>
<evidence type="ECO:0000259" key="2">
    <source>
        <dbReference type="Pfam" id="PF02517"/>
    </source>
</evidence>
<comment type="caution">
    <text evidence="3">The sequence shown here is derived from an EMBL/GenBank/DDBJ whole genome shotgun (WGS) entry which is preliminary data.</text>
</comment>
<dbReference type="GO" id="GO:0006508">
    <property type="term" value="P:proteolysis"/>
    <property type="evidence" value="ECO:0007669"/>
    <property type="project" value="UniProtKB-KW"/>
</dbReference>
<reference evidence="4" key="1">
    <citation type="journal article" date="2016" name="Genome Announc.">
        <title>Draft Genome Sequences of Five Rapidly Growing Mycobacterium Species, M. thermoresistibile, M. fortuitum subsp. acetamidolyticum, M. canariasense, M. brisbanense, and M. novocastrense.</title>
        <authorList>
            <person name="Katahira K."/>
            <person name="Ogura Y."/>
            <person name="Gotoh Y."/>
            <person name="Hayashi T."/>
        </authorList>
    </citation>
    <scope>NUCLEOTIDE SEQUENCE [LARGE SCALE GENOMIC DNA]</scope>
    <source>
        <strain evidence="4">JCM15654</strain>
    </source>
</reference>
<reference evidence="4" key="2">
    <citation type="submission" date="2016-02" db="EMBL/GenBank/DDBJ databases">
        <title>Draft genome sequence of five rapidly growing Mycobacterium species.</title>
        <authorList>
            <person name="Katahira K."/>
            <person name="Gotou Y."/>
            <person name="Iida K."/>
            <person name="Ogura Y."/>
            <person name="Hayashi T."/>
        </authorList>
    </citation>
    <scope>NUCLEOTIDE SEQUENCE [LARGE SCALE GENOMIC DNA]</scope>
    <source>
        <strain evidence="4">JCM15654</strain>
    </source>
</reference>
<name>A0A117I7W8_9MYCO</name>
<dbReference type="PIRSF" id="PIRSF026622">
    <property type="entry name" value="Proteas_026622"/>
    <property type="match status" value="1"/>
</dbReference>
<gene>
    <name evidence="3" type="ORF">RMCB_6408</name>
</gene>
<feature type="domain" description="CAAX prenyl protease 2/Lysostaphin resistance protein A-like" evidence="2">
    <location>
        <begin position="100"/>
        <end position="192"/>
    </location>
</feature>
<dbReference type="Proteomes" id="UP000069620">
    <property type="component" value="Unassembled WGS sequence"/>
</dbReference>
<organism evidence="3 4">
    <name type="scientific">Mycolicibacterium brisbanense</name>
    <dbReference type="NCBI Taxonomy" id="146020"/>
    <lineage>
        <taxon>Bacteria</taxon>
        <taxon>Bacillati</taxon>
        <taxon>Actinomycetota</taxon>
        <taxon>Actinomycetes</taxon>
        <taxon>Mycobacteriales</taxon>
        <taxon>Mycobacteriaceae</taxon>
        <taxon>Mycolicibacterium</taxon>
    </lineage>
</organism>
<keyword evidence="3" id="KW-0645">Protease</keyword>
<evidence type="ECO:0000313" key="3">
    <source>
        <dbReference type="EMBL" id="GAS92312.1"/>
    </source>
</evidence>
<protein>
    <submittedName>
        <fullName evidence="3">Caax amino protease family protein</fullName>
    </submittedName>
</protein>
<keyword evidence="3" id="KW-0378">Hydrolase</keyword>
<dbReference type="Pfam" id="PF02517">
    <property type="entry name" value="Rce1-like"/>
    <property type="match status" value="1"/>
</dbReference>
<evidence type="ECO:0000256" key="1">
    <source>
        <dbReference type="SAM" id="Phobius"/>
    </source>
</evidence>
<feature type="transmembrane region" description="Helical" evidence="1">
    <location>
        <begin position="60"/>
        <end position="84"/>
    </location>
</feature>
<dbReference type="EMBL" id="BCSX01000054">
    <property type="protein sequence ID" value="GAS92312.1"/>
    <property type="molecule type" value="Genomic_DNA"/>
</dbReference>
<keyword evidence="4" id="KW-1185">Reference proteome</keyword>
<dbReference type="GO" id="GO:0080120">
    <property type="term" value="P:CAAX-box protein maturation"/>
    <property type="evidence" value="ECO:0007669"/>
    <property type="project" value="UniProtKB-ARBA"/>
</dbReference>
<dbReference type="STRING" id="146020.RMCB_6408"/>
<proteinExistence type="predicted"/>
<dbReference type="RefSeq" id="WP_062831979.1">
    <property type="nucleotide sequence ID" value="NZ_BCSX01000054.1"/>
</dbReference>
<dbReference type="OrthoDB" id="4555276at2"/>
<dbReference type="AlphaFoldDB" id="A0A117I7W8"/>
<keyword evidence="1" id="KW-0472">Membrane</keyword>
<evidence type="ECO:0000313" key="4">
    <source>
        <dbReference type="Proteomes" id="UP000069620"/>
    </source>
</evidence>
<feature type="transmembrane region" description="Helical" evidence="1">
    <location>
        <begin position="155"/>
        <end position="175"/>
    </location>
</feature>
<keyword evidence="1" id="KW-0812">Transmembrane</keyword>
<dbReference type="GO" id="GO:0004175">
    <property type="term" value="F:endopeptidase activity"/>
    <property type="evidence" value="ECO:0007669"/>
    <property type="project" value="UniProtKB-ARBA"/>
</dbReference>
<keyword evidence="1" id="KW-1133">Transmembrane helix</keyword>
<accession>A0A117I7W8</accession>
<dbReference type="InterPro" id="IPR015837">
    <property type="entry name" value="UCP026622_CAAX_protease"/>
</dbReference>